<proteinExistence type="predicted"/>
<feature type="domain" description="DUF1559" evidence="2">
    <location>
        <begin position="31"/>
        <end position="296"/>
    </location>
</feature>
<comment type="caution">
    <text evidence="3">The sequence shown here is derived from an EMBL/GenBank/DDBJ whole genome shotgun (WGS) entry which is preliminary data.</text>
</comment>
<dbReference type="InterPro" id="IPR012902">
    <property type="entry name" value="N_methyl_site"/>
</dbReference>
<sequence>MLRSKGFTLVELLVVIAIIGILVALLMPAVQQAREAARRMQCSNNLRQINLGFQNHHAALGNFPHAVNGGGARHYWGAQILPYMEQSPLAELYDFKAKWNDIENKEAVQYPVSYMLCPSTPGGPIEHPKFKPGSNGWGSIGADYMGSSGPNSELWNYVSYPKPSNTSGFFTGSVEPGKKGRRMRDLIDGSSNTIGILESAGRPQVWAFGKKVPNSGLATSSGKNTYAGLCSWAGPNTFDTRCYYLDESETELADQIKRPGPTAINGCNYYGTYAFHPGGAMTAMMDGSVRFVSETTSMDIFCALLTIDGGEVVSQQ</sequence>
<keyword evidence="1" id="KW-1133">Transmembrane helix</keyword>
<protein>
    <submittedName>
        <fullName evidence="3">Prepilin-type cleavage/methylation domain-containing protein</fullName>
    </submittedName>
</protein>
<dbReference type="AlphaFoldDB" id="A0A2S8GNF9"/>
<keyword evidence="1" id="KW-0472">Membrane</keyword>
<feature type="transmembrane region" description="Helical" evidence="1">
    <location>
        <begin position="12"/>
        <end position="30"/>
    </location>
</feature>
<dbReference type="InterPro" id="IPR045584">
    <property type="entry name" value="Pilin-like"/>
</dbReference>
<gene>
    <name evidence="3" type="ORF">C5Y93_14070</name>
</gene>
<evidence type="ECO:0000313" key="4">
    <source>
        <dbReference type="Proteomes" id="UP000237819"/>
    </source>
</evidence>
<dbReference type="InterPro" id="IPR011453">
    <property type="entry name" value="DUF1559"/>
</dbReference>
<dbReference type="PANTHER" id="PTHR30093">
    <property type="entry name" value="GENERAL SECRETION PATHWAY PROTEIN G"/>
    <property type="match status" value="1"/>
</dbReference>
<dbReference type="NCBIfam" id="TIGR04294">
    <property type="entry name" value="pre_pil_HX9DG"/>
    <property type="match status" value="1"/>
</dbReference>
<dbReference type="PANTHER" id="PTHR30093:SF2">
    <property type="entry name" value="TYPE II SECRETION SYSTEM PROTEIN H"/>
    <property type="match status" value="1"/>
</dbReference>
<evidence type="ECO:0000313" key="3">
    <source>
        <dbReference type="EMBL" id="PQO45564.1"/>
    </source>
</evidence>
<dbReference type="SUPFAM" id="SSF54523">
    <property type="entry name" value="Pili subunits"/>
    <property type="match status" value="1"/>
</dbReference>
<accession>A0A2S8GNF9</accession>
<name>A0A2S8GNF9_9BACT</name>
<dbReference type="NCBIfam" id="TIGR02532">
    <property type="entry name" value="IV_pilin_GFxxxE"/>
    <property type="match status" value="1"/>
</dbReference>
<dbReference type="Pfam" id="PF07963">
    <property type="entry name" value="N_methyl"/>
    <property type="match status" value="1"/>
</dbReference>
<dbReference type="OrthoDB" id="289947at2"/>
<evidence type="ECO:0000259" key="2">
    <source>
        <dbReference type="Pfam" id="PF07596"/>
    </source>
</evidence>
<dbReference type="InterPro" id="IPR027558">
    <property type="entry name" value="Pre_pil_HX9DG_C"/>
</dbReference>
<dbReference type="PROSITE" id="PS00409">
    <property type="entry name" value="PROKAR_NTER_METHYL"/>
    <property type="match status" value="1"/>
</dbReference>
<dbReference type="RefSeq" id="WP_105336055.1">
    <property type="nucleotide sequence ID" value="NZ_PUHZ01000014.1"/>
</dbReference>
<dbReference type="EMBL" id="PUHZ01000014">
    <property type="protein sequence ID" value="PQO45564.1"/>
    <property type="molecule type" value="Genomic_DNA"/>
</dbReference>
<dbReference type="Pfam" id="PF07596">
    <property type="entry name" value="SBP_bac_10"/>
    <property type="match status" value="1"/>
</dbReference>
<reference evidence="3 4" key="1">
    <citation type="submission" date="2018-02" db="EMBL/GenBank/DDBJ databases">
        <title>Comparative genomes isolates from brazilian mangrove.</title>
        <authorList>
            <person name="Araujo J.E."/>
            <person name="Taketani R.G."/>
            <person name="Silva M.C.P."/>
            <person name="Loureco M.V."/>
            <person name="Andreote F.D."/>
        </authorList>
    </citation>
    <scope>NUCLEOTIDE SEQUENCE [LARGE SCALE GENOMIC DNA]</scope>
    <source>
        <strain evidence="3 4">Nap-Phe MGV</strain>
    </source>
</reference>
<organism evidence="3 4">
    <name type="scientific">Blastopirellula marina</name>
    <dbReference type="NCBI Taxonomy" id="124"/>
    <lineage>
        <taxon>Bacteria</taxon>
        <taxon>Pseudomonadati</taxon>
        <taxon>Planctomycetota</taxon>
        <taxon>Planctomycetia</taxon>
        <taxon>Pirellulales</taxon>
        <taxon>Pirellulaceae</taxon>
        <taxon>Blastopirellula</taxon>
    </lineage>
</organism>
<dbReference type="Proteomes" id="UP000237819">
    <property type="component" value="Unassembled WGS sequence"/>
</dbReference>
<evidence type="ECO:0000256" key="1">
    <source>
        <dbReference type="SAM" id="Phobius"/>
    </source>
</evidence>
<keyword evidence="1" id="KW-0812">Transmembrane</keyword>
<dbReference type="Gene3D" id="3.30.700.10">
    <property type="entry name" value="Glycoprotein, Type 4 Pilin"/>
    <property type="match status" value="1"/>
</dbReference>